<reference evidence="2 3" key="1">
    <citation type="submission" date="2023-02" db="EMBL/GenBank/DDBJ databases">
        <title>LHISI_Scaffold_Assembly.</title>
        <authorList>
            <person name="Stuart O.P."/>
            <person name="Cleave R."/>
            <person name="Magrath M.J.L."/>
            <person name="Mikheyev A.S."/>
        </authorList>
    </citation>
    <scope>NUCLEOTIDE SEQUENCE [LARGE SCALE GENOMIC DNA]</scope>
    <source>
        <strain evidence="2">Daus_M_001</strain>
        <tissue evidence="2">Leg muscle</tissue>
    </source>
</reference>
<evidence type="ECO:0000313" key="2">
    <source>
        <dbReference type="EMBL" id="KAJ8897835.1"/>
    </source>
</evidence>
<evidence type="ECO:0000313" key="3">
    <source>
        <dbReference type="Proteomes" id="UP001159363"/>
    </source>
</evidence>
<proteinExistence type="predicted"/>
<evidence type="ECO:0000256" key="1">
    <source>
        <dbReference type="SAM" id="MobiDB-lite"/>
    </source>
</evidence>
<sequence>MTLAARAAPIGQMNVTSDPTLKTLSLWKNITDFPRPVIGRYDAALAVRRQEAVVGQRVPPGGYGAASRPPADAAARRLCRFFLAVTSILISIIGCSRGVGMQGRGEREIPEQNRRPAASSCTIYTCVNQVLPRRESNSVRLGGRRNCCAIKLRLQKMRSNMYSVSSAGGIVCSRKLLRRRCPPPPPFPLSNNIGFDSFQISRPDARSDSHDVAHKARVTRTRGMTNSPRHRRQGGGDRASLSPGILGPLALHSPHAFAPAFSLSLSLLAPDRDQVKQDLCSPITLGRRMSLPPTLHPGIAPRLPSCTTNITGLISWNCSPIQVLVSPLICLHQTFSGSAGILSELLQTGGNEKCSSVPESEVGEGQLPSFKSAHFALNGLYLCQCAKVEHSLDDSASLHGRLYGWFYGRFGHLLAVSMGVSVIGRWTFPLTAGHCIPPLPHPRLIQSPSGLNRISQHKSRNESCTIGMIPVTPSDVARLTYNLRRCQRTCNAVHTLAPPPAGSPDFHKWESCRTIPMVGGSSRGSSVSPAPSFWRRSMFTSITLIDSQDLATFIPTHRGSRTAKGVGVIDLKFPRDVDEVQVRYYVIPTRLPSHTHSSVAVSFALIRRQSFHSESLGAPIFARTLVALEPGGYHRLLTLRASSAGRGSDISSGQLSIVSPHRPGDVAATGSTWRRGGSWPVTPHRAETGRALQCLDIITAKCAIPTTLYLRSSERHIYRREQVFCAAARTRLDTIRVLDNHKFPLLQYERVFGSQRG</sequence>
<organism evidence="2 3">
    <name type="scientific">Dryococelus australis</name>
    <dbReference type="NCBI Taxonomy" id="614101"/>
    <lineage>
        <taxon>Eukaryota</taxon>
        <taxon>Metazoa</taxon>
        <taxon>Ecdysozoa</taxon>
        <taxon>Arthropoda</taxon>
        <taxon>Hexapoda</taxon>
        <taxon>Insecta</taxon>
        <taxon>Pterygota</taxon>
        <taxon>Neoptera</taxon>
        <taxon>Polyneoptera</taxon>
        <taxon>Phasmatodea</taxon>
        <taxon>Verophasmatodea</taxon>
        <taxon>Anareolatae</taxon>
        <taxon>Phasmatidae</taxon>
        <taxon>Eurycanthinae</taxon>
        <taxon>Dryococelus</taxon>
    </lineage>
</organism>
<protein>
    <submittedName>
        <fullName evidence="2">Uncharacterized protein</fullName>
    </submittedName>
</protein>
<comment type="caution">
    <text evidence="2">The sequence shown here is derived from an EMBL/GenBank/DDBJ whole genome shotgun (WGS) entry which is preliminary data.</text>
</comment>
<accession>A0ABQ9INT8</accession>
<dbReference type="Proteomes" id="UP001159363">
    <property type="component" value="Chromosome 1"/>
</dbReference>
<dbReference type="EMBL" id="JARBHB010000001">
    <property type="protein sequence ID" value="KAJ8897835.1"/>
    <property type="molecule type" value="Genomic_DNA"/>
</dbReference>
<keyword evidence="3" id="KW-1185">Reference proteome</keyword>
<gene>
    <name evidence="2" type="ORF">PR048_003188</name>
</gene>
<feature type="region of interest" description="Disordered" evidence="1">
    <location>
        <begin position="220"/>
        <end position="239"/>
    </location>
</feature>
<name>A0ABQ9INT8_9NEOP</name>